<evidence type="ECO:0000256" key="10">
    <source>
        <dbReference type="ARBA" id="ARBA00031145"/>
    </source>
</evidence>
<dbReference type="GO" id="GO:0003919">
    <property type="term" value="F:FMN adenylyltransferase activity"/>
    <property type="evidence" value="ECO:0007669"/>
    <property type="project" value="UniProtKB-EC"/>
</dbReference>
<keyword evidence="8" id="KW-0274">FAD</keyword>
<name>A0A420I4J5_9PEZI</name>
<evidence type="ECO:0000256" key="7">
    <source>
        <dbReference type="ARBA" id="ARBA00022741"/>
    </source>
</evidence>
<dbReference type="Gene3D" id="3.40.50.620">
    <property type="entry name" value="HUPs"/>
    <property type="match status" value="1"/>
</dbReference>
<dbReference type="CDD" id="cd23948">
    <property type="entry name" value="FAD_synthase"/>
    <property type="match status" value="1"/>
</dbReference>
<dbReference type="Proteomes" id="UP000286134">
    <property type="component" value="Unassembled WGS sequence"/>
</dbReference>
<dbReference type="SUPFAM" id="SSF52402">
    <property type="entry name" value="Adenine nucleotide alpha hydrolases-like"/>
    <property type="match status" value="1"/>
</dbReference>
<evidence type="ECO:0000256" key="2">
    <source>
        <dbReference type="ARBA" id="ARBA00012393"/>
    </source>
</evidence>
<keyword evidence="6" id="KW-0548">Nucleotidyltransferase</keyword>
<evidence type="ECO:0000256" key="5">
    <source>
        <dbReference type="ARBA" id="ARBA00022679"/>
    </source>
</evidence>
<accession>A0A420I4J5</accession>
<dbReference type="GO" id="GO:0006747">
    <property type="term" value="P:FAD biosynthetic process"/>
    <property type="evidence" value="ECO:0007669"/>
    <property type="project" value="TreeGrafter"/>
</dbReference>
<dbReference type="PANTHER" id="PTHR23293">
    <property type="entry name" value="FAD SYNTHETASE-RELATED FMN ADENYLYLTRANSFERASE"/>
    <property type="match status" value="1"/>
</dbReference>
<dbReference type="STRING" id="212602.A0A420I4J5"/>
<feature type="domain" description="Phosphoadenosine phosphosulphate reductase" evidence="13">
    <location>
        <begin position="80"/>
        <end position="168"/>
    </location>
</feature>
<keyword evidence="5" id="KW-0808">Transferase</keyword>
<dbReference type="InterPro" id="IPR014729">
    <property type="entry name" value="Rossmann-like_a/b/a_fold"/>
</dbReference>
<gene>
    <name evidence="14" type="ORF">OnM2_017031</name>
</gene>
<keyword evidence="4" id="KW-0288">FMN</keyword>
<organism evidence="14 15">
    <name type="scientific">Erysiphe neolycopersici</name>
    <dbReference type="NCBI Taxonomy" id="212602"/>
    <lineage>
        <taxon>Eukaryota</taxon>
        <taxon>Fungi</taxon>
        <taxon>Dikarya</taxon>
        <taxon>Ascomycota</taxon>
        <taxon>Pezizomycotina</taxon>
        <taxon>Leotiomycetes</taxon>
        <taxon>Erysiphales</taxon>
        <taxon>Erysiphaceae</taxon>
        <taxon>Erysiphe</taxon>
    </lineage>
</organism>
<comment type="caution">
    <text evidence="14">The sequence shown here is derived from an EMBL/GenBank/DDBJ whole genome shotgun (WGS) entry which is preliminary data.</text>
</comment>
<keyword evidence="15" id="KW-1185">Reference proteome</keyword>
<dbReference type="PANTHER" id="PTHR23293:SF9">
    <property type="entry name" value="FAD SYNTHASE"/>
    <property type="match status" value="1"/>
</dbReference>
<protein>
    <recommendedName>
        <fullName evidence="2">FAD synthase</fullName>
        <ecNumber evidence="2">2.7.7.2</ecNumber>
    </recommendedName>
    <alternativeName>
        <fullName evidence="10">FAD pyrophosphorylase</fullName>
    </alternativeName>
    <alternativeName>
        <fullName evidence="11">FMN adenylyltransferase</fullName>
    </alternativeName>
</protein>
<dbReference type="EMBL" id="MCFK01001773">
    <property type="protein sequence ID" value="RKF64610.1"/>
    <property type="molecule type" value="Genomic_DNA"/>
</dbReference>
<keyword evidence="9" id="KW-0067">ATP-binding</keyword>
<evidence type="ECO:0000256" key="8">
    <source>
        <dbReference type="ARBA" id="ARBA00022827"/>
    </source>
</evidence>
<dbReference type="Pfam" id="PF01507">
    <property type="entry name" value="PAPS_reduct"/>
    <property type="match status" value="2"/>
</dbReference>
<evidence type="ECO:0000256" key="3">
    <source>
        <dbReference type="ARBA" id="ARBA00022630"/>
    </source>
</evidence>
<keyword evidence="7" id="KW-0547">Nucleotide-binding</keyword>
<dbReference type="AlphaFoldDB" id="A0A420I4J5"/>
<sequence>MSKPLLPLLSTNSQSSCRKNNSIEDANATIRSICMQLAHQVNTFLENEATTPLLVRVQVQTRITLNVIHLALEQYSAEEISLSYNGGKDCLVLLILFLSALAGAGFGGPKAEETLATQFSSSSKISSLFPHRLPSIYVMAPCSFPEVDAFVTDSAMAYGLDLVRYALPMKVALTRYLEEHKVIKAILVGTRRSDPHGKLLTHFDETDNGWPSFMRVHPVIDWNYSEIWAFIRHFGIPYCKLYDQGYTSLGGITDTHPNPALKVDDTDTYKPAYELTDDDAERLGRDDHHD</sequence>
<evidence type="ECO:0000256" key="9">
    <source>
        <dbReference type="ARBA" id="ARBA00022840"/>
    </source>
</evidence>
<keyword evidence="3" id="KW-0285">Flavoprotein</keyword>
<evidence type="ECO:0000256" key="12">
    <source>
        <dbReference type="ARBA" id="ARBA00049494"/>
    </source>
</evidence>
<comment type="catalytic activity">
    <reaction evidence="12">
        <text>FMN + ATP + H(+) = FAD + diphosphate</text>
        <dbReference type="Rhea" id="RHEA:17237"/>
        <dbReference type="ChEBI" id="CHEBI:15378"/>
        <dbReference type="ChEBI" id="CHEBI:30616"/>
        <dbReference type="ChEBI" id="CHEBI:33019"/>
        <dbReference type="ChEBI" id="CHEBI:57692"/>
        <dbReference type="ChEBI" id="CHEBI:58210"/>
        <dbReference type="EC" id="2.7.7.2"/>
    </reaction>
</comment>
<dbReference type="InterPro" id="IPR002500">
    <property type="entry name" value="PAPS_reduct_dom"/>
</dbReference>
<evidence type="ECO:0000313" key="15">
    <source>
        <dbReference type="Proteomes" id="UP000286134"/>
    </source>
</evidence>
<dbReference type="EC" id="2.7.7.2" evidence="2"/>
<comment type="pathway">
    <text evidence="1">Cofactor biosynthesis; FAD biosynthesis; FAD from FMN: step 1/1.</text>
</comment>
<reference evidence="14 15" key="1">
    <citation type="journal article" date="2018" name="BMC Genomics">
        <title>Comparative genome analyses reveal sequence features reflecting distinct modes of host-adaptation between dicot and monocot powdery mildew.</title>
        <authorList>
            <person name="Wu Y."/>
            <person name="Ma X."/>
            <person name="Pan Z."/>
            <person name="Kale S.D."/>
            <person name="Song Y."/>
            <person name="King H."/>
            <person name="Zhang Q."/>
            <person name="Presley C."/>
            <person name="Deng X."/>
            <person name="Wei C.I."/>
            <person name="Xiao S."/>
        </authorList>
    </citation>
    <scope>NUCLEOTIDE SEQUENCE [LARGE SCALE GENOMIC DNA]</scope>
    <source>
        <strain evidence="14">UMSG2</strain>
    </source>
</reference>
<evidence type="ECO:0000256" key="11">
    <source>
        <dbReference type="ARBA" id="ARBA00031871"/>
    </source>
</evidence>
<evidence type="ECO:0000256" key="1">
    <source>
        <dbReference type="ARBA" id="ARBA00004726"/>
    </source>
</evidence>
<dbReference type="GO" id="GO:0005524">
    <property type="term" value="F:ATP binding"/>
    <property type="evidence" value="ECO:0007669"/>
    <property type="project" value="UniProtKB-KW"/>
</dbReference>
<evidence type="ECO:0000256" key="6">
    <source>
        <dbReference type="ARBA" id="ARBA00022695"/>
    </source>
</evidence>
<dbReference type="FunFam" id="3.40.50.620:FF:000187">
    <property type="entry name" value="Probable FAD synthetase"/>
    <property type="match status" value="1"/>
</dbReference>
<proteinExistence type="predicted"/>
<evidence type="ECO:0000256" key="4">
    <source>
        <dbReference type="ARBA" id="ARBA00022643"/>
    </source>
</evidence>
<evidence type="ECO:0000259" key="13">
    <source>
        <dbReference type="Pfam" id="PF01507"/>
    </source>
</evidence>
<evidence type="ECO:0000313" key="14">
    <source>
        <dbReference type="EMBL" id="RKF64610.1"/>
    </source>
</evidence>
<feature type="domain" description="Phosphoadenosine phosphosulphate reductase" evidence="13">
    <location>
        <begin position="170"/>
        <end position="257"/>
    </location>
</feature>
<dbReference type="OrthoDB" id="270728at2759"/>